<dbReference type="GO" id="GO:0019878">
    <property type="term" value="P:lysine biosynthetic process via aminoadipic acid"/>
    <property type="evidence" value="ECO:0007669"/>
    <property type="project" value="TreeGrafter"/>
</dbReference>
<dbReference type="GO" id="GO:0008897">
    <property type="term" value="F:holo-[acyl-carrier-protein] synthase activity"/>
    <property type="evidence" value="ECO:0007669"/>
    <property type="project" value="InterPro"/>
</dbReference>
<evidence type="ECO:0000256" key="1">
    <source>
        <dbReference type="ARBA" id="ARBA00010990"/>
    </source>
</evidence>
<gene>
    <name evidence="5" type="ORF">A3R20_13280</name>
</gene>
<dbReference type="InterPro" id="IPR037143">
    <property type="entry name" value="4-PPantetheinyl_Trfase_dom_sf"/>
</dbReference>
<dbReference type="PANTHER" id="PTHR12215:SF10">
    <property type="entry name" value="L-AMINOADIPATE-SEMIALDEHYDE DEHYDROGENASE-PHOSPHOPANTETHEINYL TRANSFERASE"/>
    <property type="match status" value="1"/>
</dbReference>
<accession>A0AAN3BNJ0</accession>
<dbReference type="PANTHER" id="PTHR12215">
    <property type="entry name" value="PHOSPHOPANTETHEINE TRANSFERASE"/>
    <property type="match status" value="1"/>
</dbReference>
<proteinExistence type="inferred from homology"/>
<feature type="domain" description="4'-phosphopantetheinyl transferase N-terminal" evidence="4">
    <location>
        <begin position="31"/>
        <end position="110"/>
    </location>
</feature>
<organism evidence="5 6">
    <name type="scientific">Listeria monocytogenes</name>
    <dbReference type="NCBI Taxonomy" id="1639"/>
    <lineage>
        <taxon>Bacteria</taxon>
        <taxon>Bacillati</taxon>
        <taxon>Bacillota</taxon>
        <taxon>Bacilli</taxon>
        <taxon>Bacillales</taxon>
        <taxon>Listeriaceae</taxon>
        <taxon>Listeria</taxon>
    </lineage>
</organism>
<dbReference type="Gene3D" id="3.90.470.20">
    <property type="entry name" value="4'-phosphopantetheinyl transferase domain"/>
    <property type="match status" value="2"/>
</dbReference>
<sequence>MKLLGKGITLLNIYYTDIISTSYSDLLADFGRIISAERIEKIQALRLEDDKVRSLLAEILLRYSLSKDFFLQKKDVQIISTTYGKPYLNNISDIHFNISHSGSYVACAVSNQVVGLDIEKIGNSNDKLIQVFHKNEIAYLNKLPSKSRKEAFYKLWSLKESYIKYLGLGLAFPLNSFYIKEEDRVLNVYREDKKFFKGKIEEITIDLEFMCSVCYDATRITSIERVGNKKLKDYLTNF</sequence>
<comment type="similarity">
    <text evidence="1">Belongs to the P-Pant transferase superfamily. Gsp/Sfp/HetI/AcpT family.</text>
</comment>
<evidence type="ECO:0000259" key="4">
    <source>
        <dbReference type="Pfam" id="PF22624"/>
    </source>
</evidence>
<evidence type="ECO:0000313" key="6">
    <source>
        <dbReference type="Proteomes" id="UP000406081"/>
    </source>
</evidence>
<evidence type="ECO:0000259" key="3">
    <source>
        <dbReference type="Pfam" id="PF01648"/>
    </source>
</evidence>
<dbReference type="SUPFAM" id="SSF56214">
    <property type="entry name" value="4'-phosphopantetheinyl transferase"/>
    <property type="match status" value="2"/>
</dbReference>
<protein>
    <submittedName>
        <fullName evidence="5">4'-phosphopantetheinyl transferase superfamily protein</fullName>
    </submittedName>
</protein>
<dbReference type="AlphaFoldDB" id="A0AAN3BNJ0"/>
<dbReference type="GO" id="GO:0005829">
    <property type="term" value="C:cytosol"/>
    <property type="evidence" value="ECO:0007669"/>
    <property type="project" value="TreeGrafter"/>
</dbReference>
<dbReference type="InterPro" id="IPR055066">
    <property type="entry name" value="AASDHPPT_N"/>
</dbReference>
<evidence type="ECO:0000313" key="5">
    <source>
        <dbReference type="EMBL" id="EAG0995572.1"/>
    </source>
</evidence>
<keyword evidence="2 5" id="KW-0808">Transferase</keyword>
<evidence type="ECO:0000256" key="2">
    <source>
        <dbReference type="ARBA" id="ARBA00022679"/>
    </source>
</evidence>
<dbReference type="GO" id="GO:0000287">
    <property type="term" value="F:magnesium ion binding"/>
    <property type="evidence" value="ECO:0007669"/>
    <property type="project" value="InterPro"/>
</dbReference>
<comment type="caution">
    <text evidence="5">The sequence shown here is derived from an EMBL/GenBank/DDBJ whole genome shotgun (WGS) entry which is preliminary data.</text>
</comment>
<feature type="domain" description="4'-phosphopantetheinyl transferase" evidence="3">
    <location>
        <begin position="114"/>
        <end position="184"/>
    </location>
</feature>
<dbReference type="EMBL" id="AABAIH010000005">
    <property type="protein sequence ID" value="EAG0995572.1"/>
    <property type="molecule type" value="Genomic_DNA"/>
</dbReference>
<dbReference type="Proteomes" id="UP000406081">
    <property type="component" value="Unassembled WGS sequence"/>
</dbReference>
<name>A0AAN3BNJ0_LISMN</name>
<dbReference type="InterPro" id="IPR050559">
    <property type="entry name" value="P-Pant_transferase_sf"/>
</dbReference>
<dbReference type="Pfam" id="PF22624">
    <property type="entry name" value="AASDHPPT_N"/>
    <property type="match status" value="1"/>
</dbReference>
<reference evidence="5 6" key="1">
    <citation type="submission" date="2018-06" db="EMBL/GenBank/DDBJ databases">
        <authorList>
            <consortium name="GenomeTrakr: Next Generation Sequencing Network for Food Pathogen Tracability"/>
        </authorList>
    </citation>
    <scope>NUCLEOTIDE SEQUENCE [LARGE SCALE GENOMIC DNA]</scope>
    <source>
        <strain evidence="5 6">ARS-CC9329</strain>
    </source>
</reference>
<dbReference type="Pfam" id="PF01648">
    <property type="entry name" value="ACPS"/>
    <property type="match status" value="1"/>
</dbReference>
<dbReference type="InterPro" id="IPR008278">
    <property type="entry name" value="4-PPantetheinyl_Trfase_dom"/>
</dbReference>